<feature type="transmembrane region" description="Helical" evidence="1">
    <location>
        <begin position="176"/>
        <end position="198"/>
    </location>
</feature>
<keyword evidence="1" id="KW-0812">Transmembrane</keyword>
<dbReference type="InterPro" id="IPR021913">
    <property type="entry name" value="DUF3526"/>
</dbReference>
<dbReference type="AlphaFoldDB" id="A0A0A0BBV2"/>
<evidence type="ECO:0000256" key="1">
    <source>
        <dbReference type="SAM" id="Phobius"/>
    </source>
</evidence>
<protein>
    <recommendedName>
        <fullName evidence="4">ABC-type transport system involved in multi-copper enzyme maturation, permease component</fullName>
    </recommendedName>
</protein>
<dbReference type="RefSeq" id="WP_036314631.1">
    <property type="nucleotide sequence ID" value="NZ_JRQD01000005.1"/>
</dbReference>
<keyword evidence="1" id="KW-0472">Membrane</keyword>
<dbReference type="Proteomes" id="UP000029999">
    <property type="component" value="Unassembled WGS sequence"/>
</dbReference>
<dbReference type="GO" id="GO:0005886">
    <property type="term" value="C:plasma membrane"/>
    <property type="evidence" value="ECO:0007669"/>
    <property type="project" value="UniProtKB-SubCell"/>
</dbReference>
<sequence>MIFSIARHELITLWRQRTLKILLPMMTLLTLLVAVNHWQQQQDFIEVQQQWQQLNNEKWEAQPDRHPHRVAHYGSMAFRVISPLSFLDAGVNPYVGNVLFLEAHRQNSSQFKQYLNSQNYMQLGSMTASTLILLIWPLVMIALAYRTVSGERQQGTLRQLLSLGVSFRQLLLGKALAYMLVTLVFLGLVFGIAAVFLSQAVVDTDIIQRFFWLFALYGLYCAIWVGIILFVSSLTTGNNQSLSALLLVWLLITIIVPKLMSSSADWLYPLPDRAVFDIRTAQAIAQIGDSHNPDDPHFDAFRQQTLDQYGVEHVEDLPVNWRGLVMQEGERITSEAFEAVYADVSRSIEDQRRWVMWGSLLSPYILSRSLSGSLALTSSEHVQSYEMAAERYRYSLIQSLNTLHAEDIDLAHDREQKVSQKNWAQLADFEYQPPPLKADWATMWQSVIVFSLWFFAVFSVLMFIRPRMTAS</sequence>
<accession>A0A0A0BBV2</accession>
<feature type="transmembrane region" description="Helical" evidence="1">
    <location>
        <begin position="443"/>
        <end position="464"/>
    </location>
</feature>
<dbReference type="EMBL" id="JRQD01000005">
    <property type="protein sequence ID" value="KGM06073.1"/>
    <property type="molecule type" value="Genomic_DNA"/>
</dbReference>
<feature type="transmembrane region" description="Helical" evidence="1">
    <location>
        <begin position="21"/>
        <end position="38"/>
    </location>
</feature>
<name>A0A0A0BBV2_9GAMM</name>
<comment type="caution">
    <text evidence="2">The sequence shown here is derived from an EMBL/GenBank/DDBJ whole genome shotgun (WGS) entry which is preliminary data.</text>
</comment>
<evidence type="ECO:0000313" key="3">
    <source>
        <dbReference type="Proteomes" id="UP000029999"/>
    </source>
</evidence>
<evidence type="ECO:0008006" key="4">
    <source>
        <dbReference type="Google" id="ProtNLM"/>
    </source>
</evidence>
<feature type="transmembrane region" description="Helical" evidence="1">
    <location>
        <begin position="242"/>
        <end position="260"/>
    </location>
</feature>
<feature type="transmembrane region" description="Helical" evidence="1">
    <location>
        <begin position="123"/>
        <end position="145"/>
    </location>
</feature>
<reference evidence="2 3" key="1">
    <citation type="submission" date="2014-09" db="EMBL/GenBank/DDBJ databases">
        <authorList>
            <person name="Grob C."/>
            <person name="Taubert M."/>
            <person name="Howat A.M."/>
            <person name="Burns O.J."/>
            <person name="Dixon J.L."/>
            <person name="Chen Y."/>
            <person name="Murrell J.C."/>
        </authorList>
    </citation>
    <scope>NUCLEOTIDE SEQUENCE [LARGE SCALE GENOMIC DNA]</scope>
    <source>
        <strain evidence="2">L4</strain>
    </source>
</reference>
<dbReference type="PANTHER" id="PTHR43471:SF1">
    <property type="entry name" value="ABC TRANSPORTER PERMEASE PROTEIN NOSY-RELATED"/>
    <property type="match status" value="1"/>
</dbReference>
<keyword evidence="1" id="KW-1133">Transmembrane helix</keyword>
<dbReference type="Pfam" id="PF12040">
    <property type="entry name" value="DUF3526"/>
    <property type="match status" value="1"/>
</dbReference>
<evidence type="ECO:0000313" key="2">
    <source>
        <dbReference type="EMBL" id="KGM06073.1"/>
    </source>
</evidence>
<dbReference type="GO" id="GO:0140359">
    <property type="term" value="F:ABC-type transporter activity"/>
    <property type="evidence" value="ECO:0007669"/>
    <property type="project" value="InterPro"/>
</dbReference>
<proteinExistence type="predicted"/>
<dbReference type="Pfam" id="PF12679">
    <property type="entry name" value="ABC2_membrane_2"/>
    <property type="match status" value="1"/>
</dbReference>
<dbReference type="PANTHER" id="PTHR43471">
    <property type="entry name" value="ABC TRANSPORTER PERMEASE"/>
    <property type="match status" value="1"/>
</dbReference>
<organism evidence="2 3">
    <name type="scientific">Methylophaga thiooxydans</name>
    <dbReference type="NCBI Taxonomy" id="392484"/>
    <lineage>
        <taxon>Bacteria</taxon>
        <taxon>Pseudomonadati</taxon>
        <taxon>Pseudomonadota</taxon>
        <taxon>Gammaproteobacteria</taxon>
        <taxon>Thiotrichales</taxon>
        <taxon>Piscirickettsiaceae</taxon>
        <taxon>Methylophaga</taxon>
    </lineage>
</organism>
<dbReference type="STRING" id="392484.LP43_1946"/>
<feature type="transmembrane region" description="Helical" evidence="1">
    <location>
        <begin position="210"/>
        <end position="230"/>
    </location>
</feature>
<gene>
    <name evidence="2" type="ORF">LP43_1946</name>
</gene>